<feature type="domain" description="NOA1/YqeH-like C-terminal" evidence="3">
    <location>
        <begin position="271"/>
        <end position="376"/>
    </location>
</feature>
<dbReference type="InterPro" id="IPR019988">
    <property type="entry name" value="GTP-bd_ribosome_bgen_YqeH"/>
</dbReference>
<dbReference type="NCBIfam" id="TIGR03597">
    <property type="entry name" value="GTPase_YqeH"/>
    <property type="match status" value="1"/>
</dbReference>
<protein>
    <submittedName>
        <fullName evidence="4">Uncharacterized protein</fullName>
    </submittedName>
</protein>
<reference evidence="5" key="1">
    <citation type="submission" date="2016-11" db="EMBL/GenBank/DDBJ databases">
        <authorList>
            <person name="Varghese N."/>
            <person name="Submissions S."/>
        </authorList>
    </citation>
    <scope>NUCLEOTIDE SEQUENCE [LARGE SCALE GENOMIC DNA]</scope>
    <source>
        <strain evidence="5">USBA-503</strain>
    </source>
</reference>
<dbReference type="EMBL" id="FRAF01000001">
    <property type="protein sequence ID" value="SHJ52203.1"/>
    <property type="molecule type" value="Genomic_DNA"/>
</dbReference>
<evidence type="ECO:0000256" key="1">
    <source>
        <dbReference type="SAM" id="MobiDB-lite"/>
    </source>
</evidence>
<dbReference type="CDD" id="cd01855">
    <property type="entry name" value="YqeH"/>
    <property type="match status" value="1"/>
</dbReference>
<evidence type="ECO:0000259" key="2">
    <source>
        <dbReference type="Pfam" id="PF01926"/>
    </source>
</evidence>
<dbReference type="PANTHER" id="PTHR46434">
    <property type="entry name" value="GENETIC INTERACTOR OF PROHIBITINS 3, MITOCHONDRIAL"/>
    <property type="match status" value="1"/>
</dbReference>
<dbReference type="InterPro" id="IPR006073">
    <property type="entry name" value="GTP-bd"/>
</dbReference>
<keyword evidence="5" id="KW-1185">Reference proteome</keyword>
<dbReference type="AlphaFoldDB" id="A0A1M6JZR7"/>
<dbReference type="GO" id="GO:0005525">
    <property type="term" value="F:GTP binding"/>
    <property type="evidence" value="ECO:0007669"/>
    <property type="project" value="InterPro"/>
</dbReference>
<dbReference type="Proteomes" id="UP000184016">
    <property type="component" value="Unassembled WGS sequence"/>
</dbReference>
<sequence length="438" mass="49862">MKICSGCGAELQIQDENAPGYVTSSAFTRENPLCRRCFRLRHYGEFIRVQLGADDYRQEVSRIREVPGRVLYVLDVFDLSGSMIPGAADILRSCEVDLVVNKIDLLPREVVPARLEHWIRREVEKTGVQVNGVFFVSAETGKGMKEIKEHLARVPESIIYALGTANVGKSTLLNRLIRNSREESVFTTSRVPGTTLRMVGQKVEIEGNTKQIMDTPGLLQGTRISEWLCPKCLKIAVPRAQLRPRIYQLRPAQTIFLGGLVRFDFVSGAPQSVVFYVSNELPVHRTKLERAPEIQEHRHQEILKIPCRDCQENYPSLLPHKLATRRIVSALSSNVQVLDVHGVDLVLPGLGWITLFGSRFEGTLWLPEGVPLTIRRRFIGDISRLPIERRSQLSLHRQKTFTSATETTFRSERIQTQRRDTRNKAEIRNRSLKRGRDH</sequence>
<evidence type="ECO:0000313" key="4">
    <source>
        <dbReference type="EMBL" id="SHJ52203.1"/>
    </source>
</evidence>
<dbReference type="InterPro" id="IPR048422">
    <property type="entry name" value="NOA1/YqeH-like_C"/>
</dbReference>
<name>A0A1M6JZR7_9BACL</name>
<gene>
    <name evidence="4" type="ORF">SAMN05443507_101106</name>
</gene>
<dbReference type="OrthoDB" id="9773841at2"/>
<dbReference type="Pfam" id="PF21516">
    <property type="entry name" value="YqeH-like_C"/>
    <property type="match status" value="1"/>
</dbReference>
<evidence type="ECO:0000313" key="5">
    <source>
        <dbReference type="Proteomes" id="UP000184016"/>
    </source>
</evidence>
<feature type="domain" description="G" evidence="2">
    <location>
        <begin position="161"/>
        <end position="222"/>
    </location>
</feature>
<dbReference type="PANTHER" id="PTHR46434:SF1">
    <property type="entry name" value="GENETIC INTERACTOR OF PROHIBITINS 3, MITOCHONDRIAL"/>
    <property type="match status" value="1"/>
</dbReference>
<evidence type="ECO:0000259" key="3">
    <source>
        <dbReference type="Pfam" id="PF21516"/>
    </source>
</evidence>
<dbReference type="SUPFAM" id="SSF52540">
    <property type="entry name" value="P-loop containing nucleoside triphosphate hydrolases"/>
    <property type="match status" value="1"/>
</dbReference>
<dbReference type="InterPro" id="IPR050896">
    <property type="entry name" value="Mito_lipid_metab_GTPase"/>
</dbReference>
<dbReference type="Gene3D" id="3.40.50.300">
    <property type="entry name" value="P-loop containing nucleotide triphosphate hydrolases"/>
    <property type="match status" value="1"/>
</dbReference>
<dbReference type="RefSeq" id="WP_072872616.1">
    <property type="nucleotide sequence ID" value="NZ_FRAF01000001.1"/>
</dbReference>
<proteinExistence type="predicted"/>
<feature type="region of interest" description="Disordered" evidence="1">
    <location>
        <begin position="406"/>
        <end position="438"/>
    </location>
</feature>
<dbReference type="Pfam" id="PF01926">
    <property type="entry name" value="MMR_HSR1"/>
    <property type="match status" value="1"/>
</dbReference>
<dbReference type="InterPro" id="IPR027417">
    <property type="entry name" value="P-loop_NTPase"/>
</dbReference>
<organism evidence="4 5">
    <name type="scientific">Alicyclobacillus tolerans</name>
    <dbReference type="NCBI Taxonomy" id="90970"/>
    <lineage>
        <taxon>Bacteria</taxon>
        <taxon>Bacillati</taxon>
        <taxon>Bacillota</taxon>
        <taxon>Bacilli</taxon>
        <taxon>Bacillales</taxon>
        <taxon>Alicyclobacillaceae</taxon>
        <taxon>Alicyclobacillus</taxon>
    </lineage>
</organism>
<accession>A0A1M6JZR7</accession>
<dbReference type="STRING" id="1830138.SAMN05443507_101106"/>
<feature type="compositionally biased region" description="Basic and acidic residues" evidence="1">
    <location>
        <begin position="409"/>
        <end position="438"/>
    </location>
</feature>